<name>A0A4Q7UYC6_PSEST</name>
<evidence type="ECO:0000256" key="1">
    <source>
        <dbReference type="ARBA" id="ARBA00004328"/>
    </source>
</evidence>
<comment type="caution">
    <text evidence="3">The sequence shown here is derived from an EMBL/GenBank/DDBJ whole genome shotgun (WGS) entry which is preliminary data.</text>
</comment>
<dbReference type="NCBIfam" id="TIGR01554">
    <property type="entry name" value="major_cap_HK97"/>
    <property type="match status" value="1"/>
</dbReference>
<evidence type="ECO:0000259" key="2">
    <source>
        <dbReference type="Pfam" id="PF05065"/>
    </source>
</evidence>
<evidence type="ECO:0000313" key="3">
    <source>
        <dbReference type="EMBL" id="RZT87107.1"/>
    </source>
</evidence>
<protein>
    <submittedName>
        <fullName evidence="3">HK97 family phage major capsid protein</fullName>
    </submittedName>
</protein>
<organism evidence="3 4">
    <name type="scientific">Pseudonocardia sediminis</name>
    <dbReference type="NCBI Taxonomy" id="1397368"/>
    <lineage>
        <taxon>Bacteria</taxon>
        <taxon>Bacillati</taxon>
        <taxon>Actinomycetota</taxon>
        <taxon>Actinomycetes</taxon>
        <taxon>Pseudonocardiales</taxon>
        <taxon>Pseudonocardiaceae</taxon>
        <taxon>Pseudonocardia</taxon>
    </lineage>
</organism>
<dbReference type="Proteomes" id="UP000291591">
    <property type="component" value="Unassembled WGS sequence"/>
</dbReference>
<dbReference type="SUPFAM" id="SSF56563">
    <property type="entry name" value="Major capsid protein gp5"/>
    <property type="match status" value="1"/>
</dbReference>
<dbReference type="Gene3D" id="3.30.2320.10">
    <property type="entry name" value="hypothetical protein PF0899 domain"/>
    <property type="match status" value="1"/>
</dbReference>
<evidence type="ECO:0000313" key="4">
    <source>
        <dbReference type="Proteomes" id="UP000291591"/>
    </source>
</evidence>
<feature type="domain" description="Phage capsid-like C-terminal" evidence="2">
    <location>
        <begin position="14"/>
        <end position="282"/>
    </location>
</feature>
<dbReference type="EMBL" id="SHKL01000001">
    <property type="protein sequence ID" value="RZT87107.1"/>
    <property type="molecule type" value="Genomic_DNA"/>
</dbReference>
<accession>A0A4Q7UYC6</accession>
<gene>
    <name evidence="3" type="ORF">EV383_4014</name>
</gene>
<dbReference type="Pfam" id="PF05065">
    <property type="entry name" value="Phage_capsid"/>
    <property type="match status" value="1"/>
</dbReference>
<dbReference type="RefSeq" id="WP_130291301.1">
    <property type="nucleotide sequence ID" value="NZ_SHKL01000001.1"/>
</dbReference>
<comment type="subcellular location">
    <subcellularLocation>
        <location evidence="1">Virion</location>
    </subcellularLocation>
</comment>
<dbReference type="InterPro" id="IPR024455">
    <property type="entry name" value="Phage_capsid"/>
</dbReference>
<dbReference type="Gene3D" id="3.30.2400.10">
    <property type="entry name" value="Major capsid protein gp5"/>
    <property type="match status" value="1"/>
</dbReference>
<dbReference type="InterPro" id="IPR054612">
    <property type="entry name" value="Phage_capsid-like_C"/>
</dbReference>
<reference evidence="3 4" key="1">
    <citation type="submission" date="2019-02" db="EMBL/GenBank/DDBJ databases">
        <title>Sequencing the genomes of 1000 actinobacteria strains.</title>
        <authorList>
            <person name="Klenk H.-P."/>
        </authorList>
    </citation>
    <scope>NUCLEOTIDE SEQUENCE [LARGE SCALE GENOMIC DNA]</scope>
    <source>
        <strain evidence="3 4">DSM 45779</strain>
    </source>
</reference>
<keyword evidence="4" id="KW-1185">Reference proteome</keyword>
<dbReference type="AlphaFoldDB" id="A0A4Q7UYC6"/>
<proteinExistence type="predicted"/>
<dbReference type="OrthoDB" id="3233650at2"/>
<sequence length="286" mass="30029">MATYTSTTGVRPGLIPEEWIDRLVVEPVAAESVAMNPAVSTTITVNGQLAHIPKVTDDVAANWVAEGAEISPDDAEFSEITVTTRKIAALSIISRELADDTSPSALELIGAGIARSIAKKIDAAFFSEPAPASPAPAGLGSLPDNQITKLNVTAWDSTDNFALADSVAGQIGVTLSCWVANPVDALTLATIKASTDSRVPLLATDPTQPSRRIIEGKPVLISPAVKSGTIWGLPSDRVIVARRKDVTLETSTDAYFSSDRLGIRATGRMGFAFPHTLGIVKLVKTS</sequence>